<evidence type="ECO:0000313" key="2">
    <source>
        <dbReference type="WBParaSite" id="PSU_v2.g6484.t1"/>
    </source>
</evidence>
<organism evidence="1 2">
    <name type="scientific">Panagrolaimus superbus</name>
    <dbReference type="NCBI Taxonomy" id="310955"/>
    <lineage>
        <taxon>Eukaryota</taxon>
        <taxon>Metazoa</taxon>
        <taxon>Ecdysozoa</taxon>
        <taxon>Nematoda</taxon>
        <taxon>Chromadorea</taxon>
        <taxon>Rhabditida</taxon>
        <taxon>Tylenchina</taxon>
        <taxon>Panagrolaimomorpha</taxon>
        <taxon>Panagrolaimoidea</taxon>
        <taxon>Panagrolaimidae</taxon>
        <taxon>Panagrolaimus</taxon>
    </lineage>
</organism>
<keyword evidence="1" id="KW-1185">Reference proteome</keyword>
<evidence type="ECO:0000313" key="1">
    <source>
        <dbReference type="Proteomes" id="UP000887577"/>
    </source>
</evidence>
<protein>
    <submittedName>
        <fullName evidence="2">Uncharacterized protein</fullName>
    </submittedName>
</protein>
<accession>A0A914Z3L3</accession>
<reference evidence="2" key="1">
    <citation type="submission" date="2022-11" db="UniProtKB">
        <authorList>
            <consortium name="WormBaseParasite"/>
        </authorList>
    </citation>
    <scope>IDENTIFICATION</scope>
</reference>
<dbReference type="AlphaFoldDB" id="A0A914Z3L3"/>
<name>A0A914Z3L3_9BILA</name>
<sequence>MAATNINYHLPLDIETRKIYRQWIPGMIVSNTFLVVSDFFIQARTAALLSFNFLQLYPSSSVVIVNADKEKDGICAQLKAVGILLKNIHQIKDDKQFKKQCSDGVAGVYFVTTKTILTMLAKDSLDKFDFKLMIVCGAEKADSTAGLAKVVPYSFNASKIFRILALSFALPKKISKVQSLISNLQIHRTLIKKTSDNDIGEILFNKETTFIDVKYETRELELLKLIISFCTENLVSVGIACVKNLKSLFFLDTEIWLKTIPENSEYRNLVEFTVVLIEGYKLLVQYGARALFLYFSSKSDIFDNVEEIVELKELKERLEVVNFGAFPNREKRDALQCHPKLEELYKIVNTDKRNVKFLIICSSPFGARAVTEYLVAARIKCIENVHDLYNLMADKPHLRGEEPFTAEEARKTFLQSTIPVMVSTDFVENLGMVMFEFSISMDYLTAGQRYARFGRKSFCLLTDEYETIPTSMRNYERKLSASDCNYSYNFNTVVSKLRIERPLKDYPIQYSVADLLISFNPEKDDAITSKVADGTITTATTTNSKITVESIEEGERYLKNLMGDFMIDNLDDAFYDTVDFLNEHVRDI</sequence>
<dbReference type="WBParaSite" id="PSU_v2.g6484.t1">
    <property type="protein sequence ID" value="PSU_v2.g6484.t1"/>
    <property type="gene ID" value="PSU_v2.g6484"/>
</dbReference>
<proteinExistence type="predicted"/>
<dbReference type="Proteomes" id="UP000887577">
    <property type="component" value="Unplaced"/>
</dbReference>